<dbReference type="AlphaFoldDB" id="A0AAV4JB05"/>
<comment type="caution">
    <text evidence="1">The sequence shown here is derived from an EMBL/GenBank/DDBJ whole genome shotgun (WGS) entry which is preliminary data.</text>
</comment>
<dbReference type="GO" id="GO:0003964">
    <property type="term" value="F:RNA-directed DNA polymerase activity"/>
    <property type="evidence" value="ECO:0007669"/>
    <property type="project" value="UniProtKB-KW"/>
</dbReference>
<protein>
    <submittedName>
        <fullName evidence="1">RNA-directed DNA polymerase from mobile element jockey</fullName>
    </submittedName>
</protein>
<dbReference type="EMBL" id="BMAT01010037">
    <property type="protein sequence ID" value="GFS18863.1"/>
    <property type="molecule type" value="Genomic_DNA"/>
</dbReference>
<keyword evidence="1" id="KW-0548">Nucleotidyltransferase</keyword>
<organism evidence="1 2">
    <name type="scientific">Elysia marginata</name>
    <dbReference type="NCBI Taxonomy" id="1093978"/>
    <lineage>
        <taxon>Eukaryota</taxon>
        <taxon>Metazoa</taxon>
        <taxon>Spiralia</taxon>
        <taxon>Lophotrochozoa</taxon>
        <taxon>Mollusca</taxon>
        <taxon>Gastropoda</taxon>
        <taxon>Heterobranchia</taxon>
        <taxon>Euthyneura</taxon>
        <taxon>Panpulmonata</taxon>
        <taxon>Sacoglossa</taxon>
        <taxon>Placobranchoidea</taxon>
        <taxon>Plakobranchidae</taxon>
        <taxon>Elysia</taxon>
    </lineage>
</organism>
<proteinExistence type="predicted"/>
<evidence type="ECO:0000313" key="1">
    <source>
        <dbReference type="EMBL" id="GFS18863.1"/>
    </source>
</evidence>
<dbReference type="Proteomes" id="UP000762676">
    <property type="component" value="Unassembled WGS sequence"/>
</dbReference>
<keyword evidence="2" id="KW-1185">Reference proteome</keyword>
<dbReference type="PANTHER" id="PTHR36688:SF1">
    <property type="entry name" value="ENDONUCLEASE_EXONUCLEASE_PHOSPHATASE DOMAIN-CONTAINING PROTEIN"/>
    <property type="match status" value="1"/>
</dbReference>
<accession>A0AAV4JB05</accession>
<keyword evidence="1" id="KW-0695">RNA-directed DNA polymerase</keyword>
<keyword evidence="1" id="KW-0808">Transferase</keyword>
<sequence>MWKNGNKLWRLIGVFNGMDQKEKRLKLHWKGMETGKATADLLIKQYAAVSNTEVDPGKNQIRKNTKILKETPTDQEKDSMNKTFTQHELDRAIKNLKLEKSSGEDGVTNEITQHLEKNMKKKLLQLYNTTWTAENIPQTQKEAIMIPIYKQGKGEKKPENCRPVILLRCLGKSLERMVSTRMTWYLEKNNILIVEQEEAGFPRGRCTEDQITLIAQEIEDGFRRKRHTAVVLIDMEKTLDCKWTDGLLFKLKSSGICENKFNFYC</sequence>
<reference evidence="1 2" key="1">
    <citation type="journal article" date="2021" name="Elife">
        <title>Chloroplast acquisition without the gene transfer in kleptoplastic sea slugs, Plakobranchus ocellatus.</title>
        <authorList>
            <person name="Maeda T."/>
            <person name="Takahashi S."/>
            <person name="Yoshida T."/>
            <person name="Shimamura S."/>
            <person name="Takaki Y."/>
            <person name="Nagai Y."/>
            <person name="Toyoda A."/>
            <person name="Suzuki Y."/>
            <person name="Arimoto A."/>
            <person name="Ishii H."/>
            <person name="Satoh N."/>
            <person name="Nishiyama T."/>
            <person name="Hasebe M."/>
            <person name="Maruyama T."/>
            <person name="Minagawa J."/>
            <person name="Obokata J."/>
            <person name="Shigenobu S."/>
        </authorList>
    </citation>
    <scope>NUCLEOTIDE SEQUENCE [LARGE SCALE GENOMIC DNA]</scope>
</reference>
<evidence type="ECO:0000313" key="2">
    <source>
        <dbReference type="Proteomes" id="UP000762676"/>
    </source>
</evidence>
<dbReference type="InterPro" id="IPR052560">
    <property type="entry name" value="RdDP_mobile_element"/>
</dbReference>
<dbReference type="PANTHER" id="PTHR36688">
    <property type="entry name" value="ENDO/EXONUCLEASE/PHOSPHATASE DOMAIN-CONTAINING PROTEIN"/>
    <property type="match status" value="1"/>
</dbReference>
<name>A0AAV4JB05_9GAST</name>
<gene>
    <name evidence="1" type="ORF">ElyMa_005017100</name>
</gene>